<evidence type="ECO:0000313" key="2">
    <source>
        <dbReference type="Proteomes" id="UP000604046"/>
    </source>
</evidence>
<sequence>MAKPLRVLTWNAGHLGQQQWAELRTWLRTASDQYDVIALQETHWQESTEFDVEGWHCVSSANKGQIEVSCILVQSGPRLTALDEDLASSTLSRADHEILVQVDQSTQNGNSYQAVPQNSASAAAWKLCSDSASEHLAACCNDQARKAEHSSLDSAVILSAQLKAFDMVRRQDLMDTLQVVGWDRVLHCLTGYADDLTVHHTDSQVHMCKMPRSKISIQQPGWQDSQVRSTDSGKAVAEIFQWQAVVT</sequence>
<evidence type="ECO:0008006" key="3">
    <source>
        <dbReference type="Google" id="ProtNLM"/>
    </source>
</evidence>
<name>A0A812HDJ7_9DINO</name>
<dbReference type="SUPFAM" id="SSF56219">
    <property type="entry name" value="DNase I-like"/>
    <property type="match status" value="1"/>
</dbReference>
<accession>A0A812HDJ7</accession>
<proteinExistence type="predicted"/>
<dbReference type="Gene3D" id="3.60.10.10">
    <property type="entry name" value="Endonuclease/exonuclease/phosphatase"/>
    <property type="match status" value="1"/>
</dbReference>
<evidence type="ECO:0000313" key="1">
    <source>
        <dbReference type="EMBL" id="CAE6945196.1"/>
    </source>
</evidence>
<dbReference type="AlphaFoldDB" id="A0A812HDJ7"/>
<reference evidence="1" key="1">
    <citation type="submission" date="2021-02" db="EMBL/GenBank/DDBJ databases">
        <authorList>
            <person name="Dougan E. K."/>
            <person name="Rhodes N."/>
            <person name="Thang M."/>
            <person name="Chan C."/>
        </authorList>
    </citation>
    <scope>NUCLEOTIDE SEQUENCE</scope>
</reference>
<keyword evidence="2" id="KW-1185">Reference proteome</keyword>
<dbReference type="EMBL" id="CAJNDS010000075">
    <property type="protein sequence ID" value="CAE6945196.1"/>
    <property type="molecule type" value="Genomic_DNA"/>
</dbReference>
<organism evidence="1 2">
    <name type="scientific">Symbiodinium natans</name>
    <dbReference type="NCBI Taxonomy" id="878477"/>
    <lineage>
        <taxon>Eukaryota</taxon>
        <taxon>Sar</taxon>
        <taxon>Alveolata</taxon>
        <taxon>Dinophyceae</taxon>
        <taxon>Suessiales</taxon>
        <taxon>Symbiodiniaceae</taxon>
        <taxon>Symbiodinium</taxon>
    </lineage>
</organism>
<gene>
    <name evidence="1" type="ORF">SNAT2548_LOCUS1362</name>
</gene>
<comment type="caution">
    <text evidence="1">The sequence shown here is derived from an EMBL/GenBank/DDBJ whole genome shotgun (WGS) entry which is preliminary data.</text>
</comment>
<protein>
    <recommendedName>
        <fullName evidence="3">Endonuclease/exonuclease/phosphatase domain-containing protein</fullName>
    </recommendedName>
</protein>
<dbReference type="InterPro" id="IPR036691">
    <property type="entry name" value="Endo/exonu/phosph_ase_sf"/>
</dbReference>
<dbReference type="Proteomes" id="UP000604046">
    <property type="component" value="Unassembled WGS sequence"/>
</dbReference>